<reference evidence="1 2" key="1">
    <citation type="journal article" date="2024" name="J Genomics">
        <title>Draft genome sequencing and assembly of Favolaschia claudopus CIRM-BRFM 2984 isolated from oak limbs.</title>
        <authorList>
            <person name="Navarro D."/>
            <person name="Drula E."/>
            <person name="Chaduli D."/>
            <person name="Cazenave R."/>
            <person name="Ahrendt S."/>
            <person name="Wang J."/>
            <person name="Lipzen A."/>
            <person name="Daum C."/>
            <person name="Barry K."/>
            <person name="Grigoriev I.V."/>
            <person name="Favel A."/>
            <person name="Rosso M.N."/>
            <person name="Martin F."/>
        </authorList>
    </citation>
    <scope>NUCLEOTIDE SEQUENCE [LARGE SCALE GENOMIC DNA]</scope>
    <source>
        <strain evidence="1 2">CIRM-BRFM 2984</strain>
    </source>
</reference>
<dbReference type="EMBL" id="JAWWNJ010000275">
    <property type="protein sequence ID" value="KAK6966440.1"/>
    <property type="molecule type" value="Genomic_DNA"/>
</dbReference>
<evidence type="ECO:0000313" key="1">
    <source>
        <dbReference type="EMBL" id="KAK6966440.1"/>
    </source>
</evidence>
<protein>
    <submittedName>
        <fullName evidence="1">Uncharacterized protein</fullName>
    </submittedName>
</protein>
<accession>A0AAV9YZB2</accession>
<sequence>MSSLQFSRELRANPGKIRPPHLYSFSQHLIYAPLLRRSRSNAVHAWNVAFLNSFPVFQLQELRRYFNPWTDSIDGSSLCTHRLSAVTTQKLDYLFTTSSLRISCDRFPAPVNFDAIAGNNSGYKIPSSCIDAQQPERRAARALSTNPQPRRATLICTNPNFANYPLPAETIELEILETGVRDAVSRECMKQGYIVLFFQYSSSSTSLEILSFDIGAFRRWLLRWLLTPSDPVNGRVVSIRLAPRFNELKFLAVAFQWRSAKRTAYRGLVQLRLEQFWSRHLNVEAGLHNAHALAQPPRRFAFSVRITYPAPEKAHYLPDPPSYYRERVANYLADGFG</sequence>
<evidence type="ECO:0000313" key="2">
    <source>
        <dbReference type="Proteomes" id="UP001362999"/>
    </source>
</evidence>
<dbReference type="Proteomes" id="UP001362999">
    <property type="component" value="Unassembled WGS sequence"/>
</dbReference>
<keyword evidence="2" id="KW-1185">Reference proteome</keyword>
<gene>
    <name evidence="1" type="ORF">R3P38DRAFT_2816309</name>
</gene>
<organism evidence="1 2">
    <name type="scientific">Favolaschia claudopus</name>
    <dbReference type="NCBI Taxonomy" id="2862362"/>
    <lineage>
        <taxon>Eukaryota</taxon>
        <taxon>Fungi</taxon>
        <taxon>Dikarya</taxon>
        <taxon>Basidiomycota</taxon>
        <taxon>Agaricomycotina</taxon>
        <taxon>Agaricomycetes</taxon>
        <taxon>Agaricomycetidae</taxon>
        <taxon>Agaricales</taxon>
        <taxon>Marasmiineae</taxon>
        <taxon>Mycenaceae</taxon>
        <taxon>Favolaschia</taxon>
    </lineage>
</organism>
<comment type="caution">
    <text evidence="1">The sequence shown here is derived from an EMBL/GenBank/DDBJ whole genome shotgun (WGS) entry which is preliminary data.</text>
</comment>
<name>A0AAV9YZB2_9AGAR</name>
<dbReference type="AlphaFoldDB" id="A0AAV9YZB2"/>
<proteinExistence type="predicted"/>